<dbReference type="AlphaFoldDB" id="A0A9N7VFK9"/>
<feature type="compositionally biased region" description="Basic and acidic residues" evidence="1">
    <location>
        <begin position="34"/>
        <end position="51"/>
    </location>
</feature>
<evidence type="ECO:0000313" key="2">
    <source>
        <dbReference type="EMBL" id="CAB1447428.1"/>
    </source>
</evidence>
<name>A0A9N7VFK9_PLEPL</name>
<keyword evidence="3" id="KW-1185">Reference proteome</keyword>
<reference evidence="2" key="1">
    <citation type="submission" date="2020-03" db="EMBL/GenBank/DDBJ databases">
        <authorList>
            <person name="Weist P."/>
        </authorList>
    </citation>
    <scope>NUCLEOTIDE SEQUENCE</scope>
</reference>
<comment type="caution">
    <text evidence="2">The sequence shown here is derived from an EMBL/GenBank/DDBJ whole genome shotgun (WGS) entry which is preliminary data.</text>
</comment>
<protein>
    <submittedName>
        <fullName evidence="2">Uncharacterized protein</fullName>
    </submittedName>
</protein>
<evidence type="ECO:0000313" key="3">
    <source>
        <dbReference type="Proteomes" id="UP001153269"/>
    </source>
</evidence>
<dbReference type="EMBL" id="CADEAL010003946">
    <property type="protein sequence ID" value="CAB1447428.1"/>
    <property type="molecule type" value="Genomic_DNA"/>
</dbReference>
<accession>A0A9N7VFK9</accession>
<proteinExistence type="predicted"/>
<feature type="region of interest" description="Disordered" evidence="1">
    <location>
        <begin position="31"/>
        <end position="55"/>
    </location>
</feature>
<organism evidence="2 3">
    <name type="scientific">Pleuronectes platessa</name>
    <name type="common">European plaice</name>
    <dbReference type="NCBI Taxonomy" id="8262"/>
    <lineage>
        <taxon>Eukaryota</taxon>
        <taxon>Metazoa</taxon>
        <taxon>Chordata</taxon>
        <taxon>Craniata</taxon>
        <taxon>Vertebrata</taxon>
        <taxon>Euteleostomi</taxon>
        <taxon>Actinopterygii</taxon>
        <taxon>Neopterygii</taxon>
        <taxon>Teleostei</taxon>
        <taxon>Neoteleostei</taxon>
        <taxon>Acanthomorphata</taxon>
        <taxon>Carangaria</taxon>
        <taxon>Pleuronectiformes</taxon>
        <taxon>Pleuronectoidei</taxon>
        <taxon>Pleuronectidae</taxon>
        <taxon>Pleuronectes</taxon>
    </lineage>
</organism>
<evidence type="ECO:0000256" key="1">
    <source>
        <dbReference type="SAM" id="MobiDB-lite"/>
    </source>
</evidence>
<sequence length="268" mass="29041">MGLPLPRKQPLSLHDGACGEWRGYAPLCPCRSGGVERDGTGNKDKKRQTEGEKEENELPELKYLEMRRISLCSAIQASGWELLLSAGDFHWDGGIDARGGQMALSFSVGGWSQELFSIKPTRRHGFPLSAALCEALIECERVIPMRQLPHVARPAPVVPGSILRRMFLSVGRSGLANEHSCPLLTNPVPFISSPCAVTGRSGQPMIDSPWAITGAKYKEWAAQDIITPANQAVISTLSLASYLTSGVVWEAGELAAVKLQFTLTKAAF</sequence>
<gene>
    <name evidence="2" type="ORF">PLEPLA_LOCUS35120</name>
</gene>
<dbReference type="Proteomes" id="UP001153269">
    <property type="component" value="Unassembled WGS sequence"/>
</dbReference>